<feature type="region of interest" description="Disordered" evidence="1">
    <location>
        <begin position="1"/>
        <end position="35"/>
    </location>
</feature>
<sequence length="71" mass="7986">RIRYSDSNISSLTSTDLSYVSSSDPSDSNSGNSMNYLDETEQEIMEDFVESSTKGIPEEAVQMENTFQFDE</sequence>
<evidence type="ECO:0000313" key="3">
    <source>
        <dbReference type="Proteomes" id="UP000789831"/>
    </source>
</evidence>
<evidence type="ECO:0000256" key="1">
    <source>
        <dbReference type="SAM" id="MobiDB-lite"/>
    </source>
</evidence>
<protein>
    <submittedName>
        <fullName evidence="2">11057_t:CDS:1</fullName>
    </submittedName>
</protein>
<organism evidence="2 3">
    <name type="scientific">Ambispora gerdemannii</name>
    <dbReference type="NCBI Taxonomy" id="144530"/>
    <lineage>
        <taxon>Eukaryota</taxon>
        <taxon>Fungi</taxon>
        <taxon>Fungi incertae sedis</taxon>
        <taxon>Mucoromycota</taxon>
        <taxon>Glomeromycotina</taxon>
        <taxon>Glomeromycetes</taxon>
        <taxon>Archaeosporales</taxon>
        <taxon>Ambisporaceae</taxon>
        <taxon>Ambispora</taxon>
    </lineage>
</organism>
<gene>
    <name evidence="2" type="ORF">AGERDE_LOCUS9078</name>
</gene>
<evidence type="ECO:0000313" key="2">
    <source>
        <dbReference type="EMBL" id="CAG8600496.1"/>
    </source>
</evidence>
<dbReference type="Proteomes" id="UP000789831">
    <property type="component" value="Unassembled WGS sequence"/>
</dbReference>
<feature type="non-terminal residue" evidence="2">
    <location>
        <position position="1"/>
    </location>
</feature>
<name>A0A9N9CG17_9GLOM</name>
<dbReference type="EMBL" id="CAJVPL010002137">
    <property type="protein sequence ID" value="CAG8600496.1"/>
    <property type="molecule type" value="Genomic_DNA"/>
</dbReference>
<reference evidence="2" key="1">
    <citation type="submission" date="2021-06" db="EMBL/GenBank/DDBJ databases">
        <authorList>
            <person name="Kallberg Y."/>
            <person name="Tangrot J."/>
            <person name="Rosling A."/>
        </authorList>
    </citation>
    <scope>NUCLEOTIDE SEQUENCE</scope>
    <source>
        <strain evidence="2">MT106</strain>
    </source>
</reference>
<dbReference type="AlphaFoldDB" id="A0A9N9CG17"/>
<comment type="caution">
    <text evidence="2">The sequence shown here is derived from an EMBL/GenBank/DDBJ whole genome shotgun (WGS) entry which is preliminary data.</text>
</comment>
<keyword evidence="3" id="KW-1185">Reference proteome</keyword>
<proteinExistence type="predicted"/>
<feature type="compositionally biased region" description="Low complexity" evidence="1">
    <location>
        <begin position="10"/>
        <end position="33"/>
    </location>
</feature>
<accession>A0A9N9CG17</accession>